<comment type="caution">
    <text evidence="1">The sequence shown here is derived from an EMBL/GenBank/DDBJ whole genome shotgun (WGS) entry which is preliminary data.</text>
</comment>
<dbReference type="Proteomes" id="UP000593564">
    <property type="component" value="Unassembled WGS sequence"/>
</dbReference>
<keyword evidence="2" id="KW-1185">Reference proteome</keyword>
<dbReference type="PANTHER" id="PTHR47451:SF1">
    <property type="entry name" value="ARM REPEAT SUPERFAMILY PROTEIN"/>
    <property type="match status" value="1"/>
</dbReference>
<dbReference type="EMBL" id="JACBKZ010000010">
    <property type="protein sequence ID" value="KAF5940639.1"/>
    <property type="molecule type" value="Genomic_DNA"/>
</dbReference>
<name>A0A7J7GIL5_CAMSI</name>
<accession>A0A7J7GIL5</accession>
<organism evidence="1 2">
    <name type="scientific">Camellia sinensis</name>
    <name type="common">Tea plant</name>
    <name type="synonym">Thea sinensis</name>
    <dbReference type="NCBI Taxonomy" id="4442"/>
    <lineage>
        <taxon>Eukaryota</taxon>
        <taxon>Viridiplantae</taxon>
        <taxon>Streptophyta</taxon>
        <taxon>Embryophyta</taxon>
        <taxon>Tracheophyta</taxon>
        <taxon>Spermatophyta</taxon>
        <taxon>Magnoliopsida</taxon>
        <taxon>eudicotyledons</taxon>
        <taxon>Gunneridae</taxon>
        <taxon>Pentapetalae</taxon>
        <taxon>asterids</taxon>
        <taxon>Ericales</taxon>
        <taxon>Theaceae</taxon>
        <taxon>Camellia</taxon>
    </lineage>
</organism>
<reference evidence="1 2" key="2">
    <citation type="submission" date="2020-07" db="EMBL/GenBank/DDBJ databases">
        <title>Genome assembly of wild tea tree DASZ reveals pedigree and selection history of tea varieties.</title>
        <authorList>
            <person name="Zhang W."/>
        </authorList>
    </citation>
    <scope>NUCLEOTIDE SEQUENCE [LARGE SCALE GENOMIC DNA]</scope>
    <source>
        <strain evidence="2">cv. G240</strain>
        <tissue evidence="1">Leaf</tissue>
    </source>
</reference>
<sequence length="51" mass="5528">MCELDVTLYETIARLIEQIENPSPEVQEAAVVGLNRIISEGVVDSTRAIAA</sequence>
<gene>
    <name evidence="1" type="ORF">HYC85_021806</name>
</gene>
<protein>
    <submittedName>
        <fullName evidence="1">Uncharacterized protein</fullName>
    </submittedName>
</protein>
<evidence type="ECO:0000313" key="2">
    <source>
        <dbReference type="Proteomes" id="UP000593564"/>
    </source>
</evidence>
<dbReference type="PANTHER" id="PTHR47451">
    <property type="entry name" value="ARM REPEAT SUPERFAMILY PROTEIN"/>
    <property type="match status" value="1"/>
</dbReference>
<evidence type="ECO:0000313" key="1">
    <source>
        <dbReference type="EMBL" id="KAF5940639.1"/>
    </source>
</evidence>
<proteinExistence type="predicted"/>
<reference evidence="2" key="1">
    <citation type="journal article" date="2020" name="Nat. Commun.">
        <title>Genome assembly of wild tea tree DASZ reveals pedigree and selection history of tea varieties.</title>
        <authorList>
            <person name="Zhang W."/>
            <person name="Zhang Y."/>
            <person name="Qiu H."/>
            <person name="Guo Y."/>
            <person name="Wan H."/>
            <person name="Zhang X."/>
            <person name="Scossa F."/>
            <person name="Alseekh S."/>
            <person name="Zhang Q."/>
            <person name="Wang P."/>
            <person name="Xu L."/>
            <person name="Schmidt M.H."/>
            <person name="Jia X."/>
            <person name="Li D."/>
            <person name="Zhu A."/>
            <person name="Guo F."/>
            <person name="Chen W."/>
            <person name="Ni D."/>
            <person name="Usadel B."/>
            <person name="Fernie A.R."/>
            <person name="Wen W."/>
        </authorList>
    </citation>
    <scope>NUCLEOTIDE SEQUENCE [LARGE SCALE GENOMIC DNA]</scope>
    <source>
        <strain evidence="2">cv. G240</strain>
    </source>
</reference>
<dbReference type="AlphaFoldDB" id="A0A7J7GIL5"/>